<evidence type="ECO:0000256" key="2">
    <source>
        <dbReference type="ARBA" id="ARBA00004496"/>
    </source>
</evidence>
<keyword evidence="9" id="KW-0547">Nucleotide-binding</keyword>
<evidence type="ECO:0000256" key="16">
    <source>
        <dbReference type="PROSITE-ProRule" id="PRU00209"/>
    </source>
</evidence>
<evidence type="ECO:0000256" key="12">
    <source>
        <dbReference type="ARBA" id="ARBA00022917"/>
    </source>
</evidence>
<dbReference type="AlphaFoldDB" id="A0A1G1WNL4"/>
<dbReference type="PANTHER" id="PTHR11586:SF37">
    <property type="entry name" value="TRNA-BINDING DOMAIN-CONTAINING PROTEIN"/>
    <property type="match status" value="1"/>
</dbReference>
<dbReference type="STRING" id="1802603.A3F35_01100"/>
<dbReference type="Proteomes" id="UP000178068">
    <property type="component" value="Unassembled WGS sequence"/>
</dbReference>
<evidence type="ECO:0000256" key="13">
    <source>
        <dbReference type="ARBA" id="ARBA00023146"/>
    </source>
</evidence>
<protein>
    <recommendedName>
        <fullName evidence="5">Methionine--tRNA ligase</fullName>
        <ecNumber evidence="4">6.1.1.10</ecNumber>
    </recommendedName>
    <alternativeName>
        <fullName evidence="14">Methionyl-tRNA synthetase</fullName>
    </alternativeName>
</protein>
<keyword evidence="10" id="KW-0067">ATP-binding</keyword>
<dbReference type="InterPro" id="IPR004495">
    <property type="entry name" value="Met-tRNA-synth_bsu_C"/>
</dbReference>
<evidence type="ECO:0000259" key="17">
    <source>
        <dbReference type="PROSITE" id="PS50886"/>
    </source>
</evidence>
<evidence type="ECO:0000256" key="1">
    <source>
        <dbReference type="ARBA" id="ARBA00003314"/>
    </source>
</evidence>
<accession>A0A1G1WNL4</accession>
<dbReference type="Pfam" id="PF01588">
    <property type="entry name" value="tRNA_bind"/>
    <property type="match status" value="1"/>
</dbReference>
<dbReference type="GO" id="GO:0005737">
    <property type="term" value="C:cytoplasm"/>
    <property type="evidence" value="ECO:0007669"/>
    <property type="project" value="UniProtKB-SubCell"/>
</dbReference>
<proteinExistence type="predicted"/>
<comment type="function">
    <text evidence="1">Is required not only for elongation of protein synthesis but also for the initiation of all mRNA translation through initiator tRNA(fMet) aminoacylation.</text>
</comment>
<evidence type="ECO:0000256" key="9">
    <source>
        <dbReference type="ARBA" id="ARBA00022741"/>
    </source>
</evidence>
<feature type="domain" description="TRNA-binding" evidence="17">
    <location>
        <begin position="8"/>
        <end position="108"/>
    </location>
</feature>
<evidence type="ECO:0000256" key="8">
    <source>
        <dbReference type="ARBA" id="ARBA00022598"/>
    </source>
</evidence>
<evidence type="ECO:0000313" key="18">
    <source>
        <dbReference type="EMBL" id="OGY29289.1"/>
    </source>
</evidence>
<organism evidence="18 19">
    <name type="scientific">Candidatus Woykebacteria bacterium RIFCSPHIGHO2_12_FULL_45_10</name>
    <dbReference type="NCBI Taxonomy" id="1802603"/>
    <lineage>
        <taxon>Bacteria</taxon>
        <taxon>Candidatus Woykeibacteriota</taxon>
    </lineage>
</organism>
<comment type="caution">
    <text evidence="18">The sequence shown here is derived from an EMBL/GenBank/DDBJ whole genome shotgun (WGS) entry which is preliminary data.</text>
</comment>
<dbReference type="PANTHER" id="PTHR11586">
    <property type="entry name" value="TRNA-AMINOACYLATION COFACTOR ARC1 FAMILY MEMBER"/>
    <property type="match status" value="1"/>
</dbReference>
<comment type="subcellular location">
    <subcellularLocation>
        <location evidence="2">Cytoplasm</location>
    </subcellularLocation>
</comment>
<name>A0A1G1WNL4_9BACT</name>
<keyword evidence="12" id="KW-0648">Protein biosynthesis</keyword>
<dbReference type="PROSITE" id="PS50886">
    <property type="entry name" value="TRBD"/>
    <property type="match status" value="1"/>
</dbReference>
<dbReference type="InterPro" id="IPR002547">
    <property type="entry name" value="tRNA-bd_dom"/>
</dbReference>
<evidence type="ECO:0000256" key="10">
    <source>
        <dbReference type="ARBA" id="ARBA00022840"/>
    </source>
</evidence>
<evidence type="ECO:0000256" key="6">
    <source>
        <dbReference type="ARBA" id="ARBA00022490"/>
    </source>
</evidence>
<dbReference type="GO" id="GO:0005524">
    <property type="term" value="F:ATP binding"/>
    <property type="evidence" value="ECO:0007669"/>
    <property type="project" value="UniProtKB-KW"/>
</dbReference>
<evidence type="ECO:0000313" key="19">
    <source>
        <dbReference type="Proteomes" id="UP000178068"/>
    </source>
</evidence>
<evidence type="ECO:0000256" key="15">
    <source>
        <dbReference type="ARBA" id="ARBA00047364"/>
    </source>
</evidence>
<evidence type="ECO:0000256" key="5">
    <source>
        <dbReference type="ARBA" id="ARBA00018753"/>
    </source>
</evidence>
<comment type="catalytic activity">
    <reaction evidence="15">
        <text>tRNA(Met) + L-methionine + ATP = L-methionyl-tRNA(Met) + AMP + diphosphate</text>
        <dbReference type="Rhea" id="RHEA:13481"/>
        <dbReference type="Rhea" id="RHEA-COMP:9667"/>
        <dbReference type="Rhea" id="RHEA-COMP:9698"/>
        <dbReference type="ChEBI" id="CHEBI:30616"/>
        <dbReference type="ChEBI" id="CHEBI:33019"/>
        <dbReference type="ChEBI" id="CHEBI:57844"/>
        <dbReference type="ChEBI" id="CHEBI:78442"/>
        <dbReference type="ChEBI" id="CHEBI:78530"/>
        <dbReference type="ChEBI" id="CHEBI:456215"/>
        <dbReference type="EC" id="6.1.1.10"/>
    </reaction>
</comment>
<evidence type="ECO:0000256" key="4">
    <source>
        <dbReference type="ARBA" id="ARBA00012838"/>
    </source>
</evidence>
<evidence type="ECO:0000256" key="14">
    <source>
        <dbReference type="ARBA" id="ARBA00030904"/>
    </source>
</evidence>
<gene>
    <name evidence="18" type="ORF">A3F35_01100</name>
</gene>
<dbReference type="GO" id="GO:0000049">
    <property type="term" value="F:tRNA binding"/>
    <property type="evidence" value="ECO:0007669"/>
    <property type="project" value="UniProtKB-UniRule"/>
</dbReference>
<dbReference type="EMBL" id="MHCZ01000037">
    <property type="protein sequence ID" value="OGY29289.1"/>
    <property type="molecule type" value="Genomic_DNA"/>
</dbReference>
<comment type="subunit">
    <text evidence="3">Homodimer.</text>
</comment>
<dbReference type="Gene3D" id="2.40.50.140">
    <property type="entry name" value="Nucleic acid-binding proteins"/>
    <property type="match status" value="1"/>
</dbReference>
<evidence type="ECO:0000256" key="7">
    <source>
        <dbReference type="ARBA" id="ARBA00022555"/>
    </source>
</evidence>
<reference evidence="18 19" key="1">
    <citation type="journal article" date="2016" name="Nat. Commun.">
        <title>Thousands of microbial genomes shed light on interconnected biogeochemical processes in an aquifer system.</title>
        <authorList>
            <person name="Anantharaman K."/>
            <person name="Brown C.T."/>
            <person name="Hug L.A."/>
            <person name="Sharon I."/>
            <person name="Castelle C.J."/>
            <person name="Probst A.J."/>
            <person name="Thomas B.C."/>
            <person name="Singh A."/>
            <person name="Wilkins M.J."/>
            <person name="Karaoz U."/>
            <person name="Brodie E.L."/>
            <person name="Williams K.H."/>
            <person name="Hubbard S.S."/>
            <person name="Banfield J.F."/>
        </authorList>
    </citation>
    <scope>NUCLEOTIDE SEQUENCE [LARGE SCALE GENOMIC DNA]</scope>
</reference>
<dbReference type="FunFam" id="2.40.50.140:FF:000042">
    <property type="entry name" value="Methionine--tRNA ligase"/>
    <property type="match status" value="1"/>
</dbReference>
<keyword evidence="7 16" id="KW-0820">tRNA-binding</keyword>
<keyword evidence="13" id="KW-0030">Aminoacyl-tRNA synthetase</keyword>
<keyword evidence="8 18" id="KW-0436">Ligase</keyword>
<keyword evidence="6" id="KW-0963">Cytoplasm</keyword>
<dbReference type="GO" id="GO:0004825">
    <property type="term" value="F:methionine-tRNA ligase activity"/>
    <property type="evidence" value="ECO:0007669"/>
    <property type="project" value="UniProtKB-EC"/>
</dbReference>
<dbReference type="SUPFAM" id="SSF50249">
    <property type="entry name" value="Nucleic acid-binding proteins"/>
    <property type="match status" value="1"/>
</dbReference>
<dbReference type="InterPro" id="IPR012340">
    <property type="entry name" value="NA-bd_OB-fold"/>
</dbReference>
<sequence>MSEVTFKEFQKLELKAGKVISAESTPGSSKLLKLKVDFGLENRQIIAGIAQWYKPEDLVNKSFIFVTNLEARKMMGLESQGMILCADFAGRAVCLSPVETVPAGTPIH</sequence>
<evidence type="ECO:0000256" key="3">
    <source>
        <dbReference type="ARBA" id="ARBA00011738"/>
    </source>
</evidence>
<dbReference type="GO" id="GO:0006431">
    <property type="term" value="P:methionyl-tRNA aminoacylation"/>
    <property type="evidence" value="ECO:0007669"/>
    <property type="project" value="InterPro"/>
</dbReference>
<dbReference type="InterPro" id="IPR051270">
    <property type="entry name" value="Tyrosine-tRNA_ligase_regulator"/>
</dbReference>
<evidence type="ECO:0000256" key="11">
    <source>
        <dbReference type="ARBA" id="ARBA00022884"/>
    </source>
</evidence>
<keyword evidence="11 16" id="KW-0694">RNA-binding</keyword>
<dbReference type="CDD" id="cd02800">
    <property type="entry name" value="tRNA_bind_EcMetRS_like"/>
    <property type="match status" value="1"/>
</dbReference>
<dbReference type="EC" id="6.1.1.10" evidence="4"/>